<evidence type="ECO:0000256" key="1">
    <source>
        <dbReference type="SAM" id="Phobius"/>
    </source>
</evidence>
<keyword evidence="1" id="KW-1133">Transmembrane helix</keyword>
<keyword evidence="3" id="KW-1185">Reference proteome</keyword>
<gene>
    <name evidence="2" type="ORF">Mal15_62570</name>
</gene>
<organism evidence="2 3">
    <name type="scientific">Stieleria maiorica</name>
    <dbReference type="NCBI Taxonomy" id="2795974"/>
    <lineage>
        <taxon>Bacteria</taxon>
        <taxon>Pseudomonadati</taxon>
        <taxon>Planctomycetota</taxon>
        <taxon>Planctomycetia</taxon>
        <taxon>Pirellulales</taxon>
        <taxon>Pirellulaceae</taxon>
        <taxon>Stieleria</taxon>
    </lineage>
</organism>
<accession>A0A5B9MLC1</accession>
<dbReference type="AlphaFoldDB" id="A0A5B9MLC1"/>
<dbReference type="Proteomes" id="UP000321353">
    <property type="component" value="Chromosome"/>
</dbReference>
<feature type="transmembrane region" description="Helical" evidence="1">
    <location>
        <begin position="30"/>
        <end position="47"/>
    </location>
</feature>
<evidence type="ECO:0000313" key="3">
    <source>
        <dbReference type="Proteomes" id="UP000321353"/>
    </source>
</evidence>
<feature type="transmembrane region" description="Helical" evidence="1">
    <location>
        <begin position="180"/>
        <end position="200"/>
    </location>
</feature>
<keyword evidence="1" id="KW-0472">Membrane</keyword>
<protein>
    <submittedName>
        <fullName evidence="2">Uncharacterized protein</fullName>
    </submittedName>
</protein>
<keyword evidence="1" id="KW-0812">Transmembrane</keyword>
<proteinExistence type="predicted"/>
<feature type="transmembrane region" description="Helical" evidence="1">
    <location>
        <begin position="153"/>
        <end position="173"/>
    </location>
</feature>
<evidence type="ECO:0000313" key="2">
    <source>
        <dbReference type="EMBL" id="QEG02172.1"/>
    </source>
</evidence>
<name>A0A5B9MLC1_9BACT</name>
<sequence>MAAVLAYEWAGLELLRIVLALTVNRNRKRLTILGVLAIGLAAALLHWQSRFRRVDVVICDIGCVLDDGIVLAEIPLVRHASEMPFLNSLVISERRDRNDNWVAMYGETQHGRPIAPFRSWFSQERMQNISEFAGFGYWAQNNQYNNRRPGRSIMLFMPVWAVVIVLCGIFSLIVSRRRRWSIRTMGVMVLVCALFIRLATLTD</sequence>
<dbReference type="KEGG" id="smam:Mal15_62570"/>
<dbReference type="EMBL" id="CP036264">
    <property type="protein sequence ID" value="QEG02172.1"/>
    <property type="molecule type" value="Genomic_DNA"/>
</dbReference>
<reference evidence="2 3" key="1">
    <citation type="submission" date="2019-02" db="EMBL/GenBank/DDBJ databases">
        <title>Planctomycetal bacteria perform biofilm scaping via a novel small molecule.</title>
        <authorList>
            <person name="Jeske O."/>
            <person name="Boedeker C."/>
            <person name="Wiegand S."/>
            <person name="Breitling P."/>
            <person name="Kallscheuer N."/>
            <person name="Jogler M."/>
            <person name="Rohde M."/>
            <person name="Petersen J."/>
            <person name="Medema M.H."/>
            <person name="Surup F."/>
            <person name="Jogler C."/>
        </authorList>
    </citation>
    <scope>NUCLEOTIDE SEQUENCE [LARGE SCALE GENOMIC DNA]</scope>
    <source>
        <strain evidence="2 3">Mal15</strain>
    </source>
</reference>